<reference evidence="2" key="1">
    <citation type="submission" date="2019-12" db="EMBL/GenBank/DDBJ databases">
        <title>Ruegeria JWLKs population differentiation of coral mucus and skeleton niches.</title>
        <authorList>
            <person name="Luo D."/>
        </authorList>
    </citation>
    <scope>NUCLEOTIDE SEQUENCE</scope>
    <source>
        <strain evidence="2">HKCCD6181</strain>
    </source>
</reference>
<gene>
    <name evidence="2" type="ORF">GS634_06475</name>
</gene>
<accession>A0AA90YRT6</accession>
<dbReference type="InterPro" id="IPR029063">
    <property type="entry name" value="SAM-dependent_MTases_sf"/>
</dbReference>
<protein>
    <submittedName>
        <fullName evidence="2">Methyltransferase domain-containing protein</fullName>
    </submittedName>
</protein>
<evidence type="ECO:0000313" key="2">
    <source>
        <dbReference type="EMBL" id="NOE17768.1"/>
    </source>
</evidence>
<proteinExistence type="predicted"/>
<dbReference type="InterPro" id="IPR013216">
    <property type="entry name" value="Methyltransf_11"/>
</dbReference>
<name>A0AA90YRT6_9RHOB</name>
<dbReference type="Pfam" id="PF08241">
    <property type="entry name" value="Methyltransf_11"/>
    <property type="match status" value="1"/>
</dbReference>
<dbReference type="RefSeq" id="WP_171329118.1">
    <property type="nucleotide sequence ID" value="NZ_WVRA01000002.1"/>
</dbReference>
<dbReference type="CDD" id="cd02440">
    <property type="entry name" value="AdoMet_MTases"/>
    <property type="match status" value="1"/>
</dbReference>
<dbReference type="PANTHER" id="PTHR43591">
    <property type="entry name" value="METHYLTRANSFERASE"/>
    <property type="match status" value="1"/>
</dbReference>
<keyword evidence="2" id="KW-0808">Transferase</keyword>
<organism evidence="2 3">
    <name type="scientific">Ruegeria atlantica</name>
    <dbReference type="NCBI Taxonomy" id="81569"/>
    <lineage>
        <taxon>Bacteria</taxon>
        <taxon>Pseudomonadati</taxon>
        <taxon>Pseudomonadota</taxon>
        <taxon>Alphaproteobacteria</taxon>
        <taxon>Rhodobacterales</taxon>
        <taxon>Roseobacteraceae</taxon>
        <taxon>Ruegeria</taxon>
    </lineage>
</organism>
<feature type="domain" description="Methyltransferase type 11" evidence="1">
    <location>
        <begin position="92"/>
        <end position="180"/>
    </location>
</feature>
<dbReference type="GO" id="GO:0032259">
    <property type="term" value="P:methylation"/>
    <property type="evidence" value="ECO:0007669"/>
    <property type="project" value="UniProtKB-KW"/>
</dbReference>
<dbReference type="GO" id="GO:0008757">
    <property type="term" value="F:S-adenosylmethionine-dependent methyltransferase activity"/>
    <property type="evidence" value="ECO:0007669"/>
    <property type="project" value="InterPro"/>
</dbReference>
<comment type="caution">
    <text evidence="2">The sequence shown here is derived from an EMBL/GenBank/DDBJ whole genome shotgun (WGS) entry which is preliminary data.</text>
</comment>
<sequence>MRRETTNRIRFVLEDIVPPILRDSAAFHWLACRVWGDHITRLAEFRERATYLTDDEYEKLYRDHPRVHQGTDNSEACIKRIATDIVGQSICDIGCGTGVLLQRIKAARPDITQLTGVDFVVDDAAAIDNIDYVAARIEELPFEDNSFETVICTHVIEHLLDYRQAIAELRRVARKRVIIVVPRERECRFTFNPHFNFFPYTHSFLRAVHPSPDIHVCEDLGRDIYYCEDRPEEKPEPEHQG</sequence>
<dbReference type="EMBL" id="WVRA01000002">
    <property type="protein sequence ID" value="NOE17768.1"/>
    <property type="molecule type" value="Genomic_DNA"/>
</dbReference>
<keyword evidence="2" id="KW-0489">Methyltransferase</keyword>
<evidence type="ECO:0000313" key="3">
    <source>
        <dbReference type="Proteomes" id="UP000597886"/>
    </source>
</evidence>
<dbReference type="SUPFAM" id="SSF53335">
    <property type="entry name" value="S-adenosyl-L-methionine-dependent methyltransferases"/>
    <property type="match status" value="1"/>
</dbReference>
<dbReference type="Proteomes" id="UP000597886">
    <property type="component" value="Unassembled WGS sequence"/>
</dbReference>
<dbReference type="AlphaFoldDB" id="A0AA90YRT6"/>
<dbReference type="Gene3D" id="3.40.50.150">
    <property type="entry name" value="Vaccinia Virus protein VP39"/>
    <property type="match status" value="1"/>
</dbReference>
<evidence type="ECO:0000259" key="1">
    <source>
        <dbReference type="Pfam" id="PF08241"/>
    </source>
</evidence>